<proteinExistence type="predicted"/>
<feature type="region of interest" description="Disordered" evidence="1">
    <location>
        <begin position="90"/>
        <end position="114"/>
    </location>
</feature>
<name>A0A8K0GC46_IGNLU</name>
<dbReference type="OrthoDB" id="10040454at2759"/>
<sequence length="114" mass="12781">MVDNPLSLKMDRYSTPQRILIVDHYFNNGKSLTATIRKLRPILGNQNVTSASTAKRIIEKFEETGSITDVRPSTCVCPGRSAENITAVRQSVAESPETSIRHRAQEQPSQELQR</sequence>
<organism evidence="3 4">
    <name type="scientific">Ignelater luminosus</name>
    <name type="common">Cucubano</name>
    <name type="synonym">Pyrophorus luminosus</name>
    <dbReference type="NCBI Taxonomy" id="2038154"/>
    <lineage>
        <taxon>Eukaryota</taxon>
        <taxon>Metazoa</taxon>
        <taxon>Ecdysozoa</taxon>
        <taxon>Arthropoda</taxon>
        <taxon>Hexapoda</taxon>
        <taxon>Insecta</taxon>
        <taxon>Pterygota</taxon>
        <taxon>Neoptera</taxon>
        <taxon>Endopterygota</taxon>
        <taxon>Coleoptera</taxon>
        <taxon>Polyphaga</taxon>
        <taxon>Elateriformia</taxon>
        <taxon>Elateroidea</taxon>
        <taxon>Elateridae</taxon>
        <taxon>Agrypninae</taxon>
        <taxon>Pyrophorini</taxon>
        <taxon>Ignelater</taxon>
    </lineage>
</organism>
<evidence type="ECO:0000313" key="3">
    <source>
        <dbReference type="EMBL" id="KAF2899280.1"/>
    </source>
</evidence>
<dbReference type="AlphaFoldDB" id="A0A8K0GC46"/>
<dbReference type="InterPro" id="IPR032135">
    <property type="entry name" value="DUF4817"/>
</dbReference>
<keyword evidence="4" id="KW-1185">Reference proteome</keyword>
<evidence type="ECO:0000259" key="2">
    <source>
        <dbReference type="Pfam" id="PF16087"/>
    </source>
</evidence>
<accession>A0A8K0GC46</accession>
<dbReference type="Proteomes" id="UP000801492">
    <property type="component" value="Unassembled WGS sequence"/>
</dbReference>
<feature type="domain" description="DUF4817" evidence="2">
    <location>
        <begin position="15"/>
        <end position="68"/>
    </location>
</feature>
<reference evidence="3" key="1">
    <citation type="submission" date="2019-08" db="EMBL/GenBank/DDBJ databases">
        <title>The genome of the North American firefly Photinus pyralis.</title>
        <authorList>
            <consortium name="Photinus pyralis genome working group"/>
            <person name="Fallon T.R."/>
            <person name="Sander Lower S.E."/>
            <person name="Weng J.-K."/>
        </authorList>
    </citation>
    <scope>NUCLEOTIDE SEQUENCE</scope>
    <source>
        <strain evidence="3">TRF0915ILg1</strain>
        <tissue evidence="3">Whole body</tissue>
    </source>
</reference>
<evidence type="ECO:0000313" key="4">
    <source>
        <dbReference type="Proteomes" id="UP000801492"/>
    </source>
</evidence>
<gene>
    <name evidence="3" type="ORF">ILUMI_06898</name>
</gene>
<dbReference type="EMBL" id="VTPC01002913">
    <property type="protein sequence ID" value="KAF2899280.1"/>
    <property type="molecule type" value="Genomic_DNA"/>
</dbReference>
<evidence type="ECO:0000256" key="1">
    <source>
        <dbReference type="SAM" id="MobiDB-lite"/>
    </source>
</evidence>
<comment type="caution">
    <text evidence="3">The sequence shown here is derived from an EMBL/GenBank/DDBJ whole genome shotgun (WGS) entry which is preliminary data.</text>
</comment>
<protein>
    <recommendedName>
        <fullName evidence="2">DUF4817 domain-containing protein</fullName>
    </recommendedName>
</protein>
<dbReference type="Pfam" id="PF16087">
    <property type="entry name" value="DUF4817"/>
    <property type="match status" value="1"/>
</dbReference>